<dbReference type="Gene3D" id="3.40.50.1820">
    <property type="entry name" value="alpha/beta hydrolase"/>
    <property type="match status" value="1"/>
</dbReference>
<dbReference type="InterPro" id="IPR000073">
    <property type="entry name" value="AB_hydrolase_1"/>
</dbReference>
<evidence type="ECO:0000259" key="1">
    <source>
        <dbReference type="Pfam" id="PF00561"/>
    </source>
</evidence>
<dbReference type="InterPro" id="IPR050228">
    <property type="entry name" value="Carboxylesterase_BioH"/>
</dbReference>
<dbReference type="SUPFAM" id="SSF53474">
    <property type="entry name" value="alpha/beta-Hydrolases"/>
    <property type="match status" value="1"/>
</dbReference>
<dbReference type="AlphaFoldDB" id="Q58LX0"/>
<dbReference type="PRINTS" id="PR00111">
    <property type="entry name" value="ABHYDROLASE"/>
</dbReference>
<keyword evidence="2" id="KW-0012">Acyltransferase</keyword>
<dbReference type="PANTHER" id="PTHR43194:SF2">
    <property type="entry name" value="PEROXISOMAL MEMBRANE PROTEIN LPX1"/>
    <property type="match status" value="1"/>
</dbReference>
<dbReference type="ESTHER" id="9burk-q58lx0">
    <property type="family name" value="Carboxymethylbutenolide_lactonase"/>
</dbReference>
<feature type="domain" description="AB hydrolase-1" evidence="1">
    <location>
        <begin position="22"/>
        <end position="247"/>
    </location>
</feature>
<sequence length="269" mass="28774">MTMSRHGPTVPLHAIEEGRGQPIVLSHALGMDLHSWDALAARLARDYTVLRPDHRGHGASPAPAGPYSMDALVEDTAALLRARGDAPVVWVGLSMGGMVGLGLAIRHPELLRGLVVAHACAHYPDAARAAWNQRIATVAAEGIGAIADAVMGRYFHRKFRAEHPDVEAIARRTLLATPLEGYLGCCHAVRDVDWRAGLESIRMPVLVIAGQFDEGVPLALSQTIARAVPGARLQVLQGASHIGSLEQPERFEEMVRAFLCTPAAADAQP</sequence>
<reference evidence="2" key="1">
    <citation type="journal article" date="2005" name="Microbiology">
        <title>Chromosome-encoded gene cluster for the metabolic pathway that converts aniline to TCA-cycle intermediates in Delftia tsuruhatensis AD9.</title>
        <authorList>
            <person name="Liang Q."/>
            <person name="Takeo M."/>
            <person name="Chen M."/>
            <person name="Zhang W."/>
            <person name="Xu Y."/>
            <person name="Lin M."/>
        </authorList>
    </citation>
    <scope>NUCLEOTIDE SEQUENCE</scope>
    <source>
        <strain evidence="2">AD9</strain>
    </source>
</reference>
<dbReference type="GO" id="GO:0016787">
    <property type="term" value="F:hydrolase activity"/>
    <property type="evidence" value="ECO:0007669"/>
    <property type="project" value="UniProtKB-KW"/>
</dbReference>
<keyword evidence="2" id="KW-0378">Hydrolase</keyword>
<evidence type="ECO:0000313" key="2">
    <source>
        <dbReference type="EMBL" id="AAX47260.1"/>
    </source>
</evidence>
<dbReference type="Pfam" id="PF00561">
    <property type="entry name" value="Abhydrolase_1"/>
    <property type="match status" value="1"/>
</dbReference>
<dbReference type="GO" id="GO:0016746">
    <property type="term" value="F:acyltransferase activity"/>
    <property type="evidence" value="ECO:0007669"/>
    <property type="project" value="UniProtKB-KW"/>
</dbReference>
<protein>
    <submittedName>
        <fullName evidence="2">Hydrolase/acyltransferase</fullName>
    </submittedName>
</protein>
<organism evidence="2">
    <name type="scientific">Delftia tsuruhatensis</name>
    <dbReference type="NCBI Taxonomy" id="180282"/>
    <lineage>
        <taxon>Bacteria</taxon>
        <taxon>Pseudomonadati</taxon>
        <taxon>Pseudomonadota</taxon>
        <taxon>Betaproteobacteria</taxon>
        <taxon>Burkholderiales</taxon>
        <taxon>Comamonadaceae</taxon>
        <taxon>Delftia</taxon>
    </lineage>
</organism>
<dbReference type="EMBL" id="AY940090">
    <property type="protein sequence ID" value="AAX47260.1"/>
    <property type="molecule type" value="Genomic_DNA"/>
</dbReference>
<dbReference type="InterPro" id="IPR029058">
    <property type="entry name" value="AB_hydrolase_fold"/>
</dbReference>
<gene>
    <name evidence="2" type="primary">orfY</name>
</gene>
<keyword evidence="2" id="KW-0808">Transferase</keyword>
<accession>Q58LX0</accession>
<dbReference type="PANTHER" id="PTHR43194">
    <property type="entry name" value="HYDROLASE ALPHA/BETA FOLD FAMILY"/>
    <property type="match status" value="1"/>
</dbReference>
<proteinExistence type="predicted"/>
<name>Q58LX0_9BURK</name>